<keyword evidence="5" id="KW-0560">Oxidoreductase</keyword>
<dbReference type="Pfam" id="PF00175">
    <property type="entry name" value="NAD_binding_1"/>
    <property type="match status" value="1"/>
</dbReference>
<comment type="cofactor">
    <cofactor evidence="1 6">
        <name>FAD</name>
        <dbReference type="ChEBI" id="CHEBI:57692"/>
    </cofactor>
</comment>
<reference evidence="9 10" key="1">
    <citation type="journal article" date="2019" name="Nat. Ecol. Evol.">
        <title>Megaphylogeny resolves global patterns of mushroom evolution.</title>
        <authorList>
            <person name="Varga T."/>
            <person name="Krizsan K."/>
            <person name="Foldi C."/>
            <person name="Dima B."/>
            <person name="Sanchez-Garcia M."/>
            <person name="Sanchez-Ramirez S."/>
            <person name="Szollosi G.J."/>
            <person name="Szarkandi J.G."/>
            <person name="Papp V."/>
            <person name="Albert L."/>
            <person name="Andreopoulos W."/>
            <person name="Angelini C."/>
            <person name="Antonin V."/>
            <person name="Barry K.W."/>
            <person name="Bougher N.L."/>
            <person name="Buchanan P."/>
            <person name="Buyck B."/>
            <person name="Bense V."/>
            <person name="Catcheside P."/>
            <person name="Chovatia M."/>
            <person name="Cooper J."/>
            <person name="Damon W."/>
            <person name="Desjardin D."/>
            <person name="Finy P."/>
            <person name="Geml J."/>
            <person name="Haridas S."/>
            <person name="Hughes K."/>
            <person name="Justo A."/>
            <person name="Karasinski D."/>
            <person name="Kautmanova I."/>
            <person name="Kiss B."/>
            <person name="Kocsube S."/>
            <person name="Kotiranta H."/>
            <person name="LaButti K.M."/>
            <person name="Lechner B.E."/>
            <person name="Liimatainen K."/>
            <person name="Lipzen A."/>
            <person name="Lukacs Z."/>
            <person name="Mihaltcheva S."/>
            <person name="Morgado L.N."/>
            <person name="Niskanen T."/>
            <person name="Noordeloos M.E."/>
            <person name="Ohm R.A."/>
            <person name="Ortiz-Santana B."/>
            <person name="Ovrebo C."/>
            <person name="Racz N."/>
            <person name="Riley R."/>
            <person name="Savchenko A."/>
            <person name="Shiryaev A."/>
            <person name="Soop K."/>
            <person name="Spirin V."/>
            <person name="Szebenyi C."/>
            <person name="Tomsovsky M."/>
            <person name="Tulloss R.E."/>
            <person name="Uehling J."/>
            <person name="Grigoriev I.V."/>
            <person name="Vagvolgyi C."/>
            <person name="Papp T."/>
            <person name="Martin F.M."/>
            <person name="Miettinen O."/>
            <person name="Hibbett D.S."/>
            <person name="Nagy L.G."/>
        </authorList>
    </citation>
    <scope>NUCLEOTIDE SEQUENCE [LARGE SCALE GENOMIC DNA]</scope>
    <source>
        <strain evidence="9 10">CBS 121175</strain>
    </source>
</reference>
<keyword evidence="7" id="KW-1133">Transmembrane helix</keyword>
<dbReference type="PANTHER" id="PTHR19370">
    <property type="entry name" value="NADH-CYTOCHROME B5 REDUCTASE"/>
    <property type="match status" value="1"/>
</dbReference>
<evidence type="ECO:0000313" key="9">
    <source>
        <dbReference type="EMBL" id="TFK27032.1"/>
    </source>
</evidence>
<keyword evidence="10" id="KW-1185">Reference proteome</keyword>
<dbReference type="PROSITE" id="PS51384">
    <property type="entry name" value="FAD_FR"/>
    <property type="match status" value="1"/>
</dbReference>
<evidence type="ECO:0000313" key="10">
    <source>
        <dbReference type="Proteomes" id="UP000307440"/>
    </source>
</evidence>
<feature type="domain" description="FAD-binding FR-type" evidence="8">
    <location>
        <begin position="81"/>
        <end position="186"/>
    </location>
</feature>
<dbReference type="InterPro" id="IPR017938">
    <property type="entry name" value="Riboflavin_synthase-like_b-brl"/>
</dbReference>
<keyword evidence="3 6" id="KW-0285">Flavoprotein</keyword>
<dbReference type="InterPro" id="IPR001433">
    <property type="entry name" value="OxRdtase_FAD/NAD-bd"/>
</dbReference>
<evidence type="ECO:0000256" key="2">
    <source>
        <dbReference type="ARBA" id="ARBA00006105"/>
    </source>
</evidence>
<dbReference type="CDD" id="cd06183">
    <property type="entry name" value="cyt_b5_reduct_like"/>
    <property type="match status" value="1"/>
</dbReference>
<evidence type="ECO:0000259" key="8">
    <source>
        <dbReference type="PROSITE" id="PS51384"/>
    </source>
</evidence>
<dbReference type="SUPFAM" id="SSF63380">
    <property type="entry name" value="Riboflavin synthase domain-like"/>
    <property type="match status" value="1"/>
</dbReference>
<gene>
    <name evidence="9" type="ORF">FA15DRAFT_666766</name>
</gene>
<dbReference type="InterPro" id="IPR008333">
    <property type="entry name" value="Cbr1-like_FAD-bd_dom"/>
</dbReference>
<dbReference type="InterPro" id="IPR001834">
    <property type="entry name" value="CBR-like"/>
</dbReference>
<feature type="binding site" evidence="6">
    <location>
        <position position="203"/>
    </location>
    <ligand>
        <name>FAD</name>
        <dbReference type="ChEBI" id="CHEBI:57692"/>
    </ligand>
</feature>
<dbReference type="Pfam" id="PF00970">
    <property type="entry name" value="FAD_binding_6"/>
    <property type="match status" value="1"/>
</dbReference>
<accession>A0A5C3L360</accession>
<feature type="binding site" evidence="6">
    <location>
        <position position="135"/>
    </location>
    <ligand>
        <name>FAD</name>
        <dbReference type="ChEBI" id="CHEBI:57692"/>
    </ligand>
</feature>
<evidence type="ECO:0000256" key="5">
    <source>
        <dbReference type="ARBA" id="ARBA00023002"/>
    </source>
</evidence>
<protein>
    <submittedName>
        <fullName evidence="9">Ferredoxin reductase-like protein</fullName>
    </submittedName>
</protein>
<keyword evidence="7" id="KW-0472">Membrane</keyword>
<dbReference type="EMBL" id="ML210168">
    <property type="protein sequence ID" value="TFK27032.1"/>
    <property type="molecule type" value="Genomic_DNA"/>
</dbReference>
<dbReference type="PRINTS" id="PR00406">
    <property type="entry name" value="CYTB5RDTASE"/>
</dbReference>
<keyword evidence="4 6" id="KW-0274">FAD</keyword>
<dbReference type="Gene3D" id="2.40.30.10">
    <property type="entry name" value="Translation factors"/>
    <property type="match status" value="1"/>
</dbReference>
<dbReference type="InterPro" id="IPR017927">
    <property type="entry name" value="FAD-bd_FR_type"/>
</dbReference>
<name>A0A5C3L360_COPMA</name>
<evidence type="ECO:0000256" key="4">
    <source>
        <dbReference type="ARBA" id="ARBA00022827"/>
    </source>
</evidence>
<dbReference type="PANTHER" id="PTHR19370:SF184">
    <property type="entry name" value="NADH-CYTOCHROME B5 REDUCTASE-LIKE"/>
    <property type="match status" value="1"/>
</dbReference>
<organism evidence="9 10">
    <name type="scientific">Coprinopsis marcescibilis</name>
    <name type="common">Agaric fungus</name>
    <name type="synonym">Psathyrella marcescibilis</name>
    <dbReference type="NCBI Taxonomy" id="230819"/>
    <lineage>
        <taxon>Eukaryota</taxon>
        <taxon>Fungi</taxon>
        <taxon>Dikarya</taxon>
        <taxon>Basidiomycota</taxon>
        <taxon>Agaricomycotina</taxon>
        <taxon>Agaricomycetes</taxon>
        <taxon>Agaricomycetidae</taxon>
        <taxon>Agaricales</taxon>
        <taxon>Agaricineae</taxon>
        <taxon>Psathyrellaceae</taxon>
        <taxon>Coprinopsis</taxon>
    </lineage>
</organism>
<dbReference type="Gene3D" id="3.40.50.80">
    <property type="entry name" value="Nucleotide-binding domain of ferredoxin-NADP reductase (FNR) module"/>
    <property type="match status" value="1"/>
</dbReference>
<comment type="similarity">
    <text evidence="2">Belongs to the flavoprotein pyridine nucleotide cytochrome reductase family.</text>
</comment>
<dbReference type="SUPFAM" id="SSF52343">
    <property type="entry name" value="Ferredoxin reductase-like, C-terminal NADP-linked domain"/>
    <property type="match status" value="1"/>
</dbReference>
<feature type="binding site" evidence="6">
    <location>
        <position position="154"/>
    </location>
    <ligand>
        <name>FAD</name>
        <dbReference type="ChEBI" id="CHEBI:57692"/>
    </ligand>
</feature>
<sequence length="358" mass="40277">MQRLAVRSLQARLACLQCPPSYWQRPKLFSTAAPPNPSQISSRKRVVTVVVAFLGGLSFYFVLPDPSRAAPTYQQKPLSARHFTPATVIANEDSGPDTKLLRISVKPEILARSDPNGFKAAWSVFIKDDDIQVERPYTPLYGIDEHGHMLFWIKKYPRGEVGRWLHTKVPGDKIELRGPLTTWGWKEDTWDEVIMISGGTGITPFVQLFHSVISNLSVSPSTQFRLLHSSKNPEELPPSSLLKPILRFSKENPDRLKTNLFVDTSDQASPDYDLSVTRINEEAVKKNLGIYRQPLSWWKTFFNRSEPEPLPKRRLFLVCGPEPMVAAVAGPYGRNMSQGQVGGVLGKLGYTTSEVYKL</sequence>
<keyword evidence="7" id="KW-0812">Transmembrane</keyword>
<evidence type="ECO:0000256" key="3">
    <source>
        <dbReference type="ARBA" id="ARBA00022630"/>
    </source>
</evidence>
<feature type="binding site" evidence="6">
    <location>
        <position position="137"/>
    </location>
    <ligand>
        <name>FAD</name>
        <dbReference type="ChEBI" id="CHEBI:57692"/>
    </ligand>
</feature>
<evidence type="ECO:0000256" key="7">
    <source>
        <dbReference type="SAM" id="Phobius"/>
    </source>
</evidence>
<proteinExistence type="inferred from homology"/>
<dbReference type="OrthoDB" id="432685at2759"/>
<dbReference type="Proteomes" id="UP000307440">
    <property type="component" value="Unassembled WGS sequence"/>
</dbReference>
<dbReference type="InterPro" id="IPR039261">
    <property type="entry name" value="FNR_nucleotide-bd"/>
</dbReference>
<evidence type="ECO:0000256" key="1">
    <source>
        <dbReference type="ARBA" id="ARBA00001974"/>
    </source>
</evidence>
<dbReference type="STRING" id="230819.A0A5C3L360"/>
<dbReference type="GO" id="GO:0016491">
    <property type="term" value="F:oxidoreductase activity"/>
    <property type="evidence" value="ECO:0007669"/>
    <property type="project" value="UniProtKB-KW"/>
</dbReference>
<evidence type="ECO:0000256" key="6">
    <source>
        <dbReference type="PIRSR" id="PIRSR601834-1"/>
    </source>
</evidence>
<feature type="binding site" evidence="6">
    <location>
        <position position="136"/>
    </location>
    <ligand>
        <name>FAD</name>
        <dbReference type="ChEBI" id="CHEBI:57692"/>
    </ligand>
</feature>
<feature type="transmembrane region" description="Helical" evidence="7">
    <location>
        <begin position="46"/>
        <end position="63"/>
    </location>
</feature>
<feature type="binding site" evidence="6">
    <location>
        <position position="161"/>
    </location>
    <ligand>
        <name>FAD</name>
        <dbReference type="ChEBI" id="CHEBI:57692"/>
    </ligand>
</feature>
<dbReference type="AlphaFoldDB" id="A0A5C3L360"/>